<comment type="caution">
    <text evidence="1">The sequence shown here is derived from an EMBL/GenBank/DDBJ whole genome shotgun (WGS) entry which is preliminary data.</text>
</comment>
<evidence type="ECO:0000313" key="1">
    <source>
        <dbReference type="EMBL" id="GAC49316.1"/>
    </source>
</evidence>
<gene>
    <name evidence="1" type="ORF">GOACH_11_01120</name>
</gene>
<proteinExistence type="predicted"/>
<name>L7KLD8_9ACTN</name>
<organism evidence="1 2">
    <name type="scientific">Gordonia aichiensis NBRC 108223</name>
    <dbReference type="NCBI Taxonomy" id="1220583"/>
    <lineage>
        <taxon>Bacteria</taxon>
        <taxon>Bacillati</taxon>
        <taxon>Actinomycetota</taxon>
        <taxon>Actinomycetes</taxon>
        <taxon>Mycobacteriales</taxon>
        <taxon>Gordoniaceae</taxon>
        <taxon>Gordonia</taxon>
    </lineage>
</organism>
<dbReference type="AlphaFoldDB" id="L7KLD8"/>
<protein>
    <submittedName>
        <fullName evidence="1">Uncharacterized protein</fullName>
    </submittedName>
</protein>
<dbReference type="Proteomes" id="UP000010988">
    <property type="component" value="Unassembled WGS sequence"/>
</dbReference>
<dbReference type="Pfam" id="PF19457">
    <property type="entry name" value="DUF5994"/>
    <property type="match status" value="1"/>
</dbReference>
<accession>L7KLD8</accession>
<dbReference type="STRING" id="1220583.GOACH_11_01120"/>
<sequence>MTSIAPTLGPTRVRFTSDPDAPVAGAWYPYTANLAHELSSLSLAVAPLLGDVTSISVHWQSYRRYPGLDSADSPTVPPLMTLNATRRSATLLVIPCRTASSLAAILMHLASDDDLPDGHMHSLECRRGQRILSIAEQYLTGLADAAQAN</sequence>
<reference evidence="1 2" key="1">
    <citation type="submission" date="2012-12" db="EMBL/GenBank/DDBJ databases">
        <title>Whole genome shotgun sequence of Gordonia aichiensis NBRC 108223.</title>
        <authorList>
            <person name="Isaki-Nakamura S."/>
            <person name="Hosoyama A."/>
            <person name="Tsuchikane K."/>
            <person name="Ando Y."/>
            <person name="Baba S."/>
            <person name="Ohji S."/>
            <person name="Hamada M."/>
            <person name="Tamura T."/>
            <person name="Yamazoe A."/>
            <person name="Yamazaki S."/>
            <person name="Fujita N."/>
        </authorList>
    </citation>
    <scope>NUCLEOTIDE SEQUENCE [LARGE SCALE GENOMIC DNA]</scope>
    <source>
        <strain evidence="1 2">NBRC 108223</strain>
    </source>
</reference>
<dbReference type="eggNOG" id="ENOG50344AN">
    <property type="taxonomic scope" value="Bacteria"/>
</dbReference>
<evidence type="ECO:0000313" key="2">
    <source>
        <dbReference type="Proteomes" id="UP000010988"/>
    </source>
</evidence>
<dbReference type="InterPro" id="IPR046036">
    <property type="entry name" value="DUF5994"/>
</dbReference>
<keyword evidence="2" id="KW-1185">Reference proteome</keyword>
<dbReference type="EMBL" id="BANR01000011">
    <property type="protein sequence ID" value="GAC49316.1"/>
    <property type="molecule type" value="Genomic_DNA"/>
</dbReference>
<dbReference type="RefSeq" id="WP_005175369.1">
    <property type="nucleotide sequence ID" value="NZ_BANR01000011.1"/>
</dbReference>